<dbReference type="EMBL" id="JALJZS010000002">
    <property type="protein sequence ID" value="MCP2000800.1"/>
    <property type="molecule type" value="Genomic_DNA"/>
</dbReference>
<accession>A0ACC6ALQ7</accession>
<evidence type="ECO:0000313" key="2">
    <source>
        <dbReference type="Proteomes" id="UP001205486"/>
    </source>
</evidence>
<protein>
    <submittedName>
        <fullName evidence="1">FlaA1/EpsC-like NDP-sugar epimerase</fullName>
    </submittedName>
</protein>
<dbReference type="Proteomes" id="UP001205486">
    <property type="component" value="Unassembled WGS sequence"/>
</dbReference>
<sequence>MPITDAAMFRFWISPQDRVDFVPKYFQRMPGGEIFRPNLRSIRIVDLFLYSVEQIVEFDERTKT</sequence>
<reference evidence="1" key="1">
    <citation type="submission" date="2022-03" db="EMBL/GenBank/DDBJ databases">
        <title>Interactions between chemoautotrophic and heterotrophic bacteria.</title>
        <authorList>
            <person name="Santoro A."/>
        </authorList>
    </citation>
    <scope>NUCLEOTIDE SEQUENCE</scope>
    <source>
        <strain evidence="1">Nb-106</strain>
    </source>
</reference>
<proteinExistence type="predicted"/>
<evidence type="ECO:0000313" key="1">
    <source>
        <dbReference type="EMBL" id="MCP2000800.1"/>
    </source>
</evidence>
<keyword evidence="2" id="KW-1185">Reference proteome</keyword>
<organism evidence="1 2">
    <name type="scientific">Nitrobacter winogradskyi</name>
    <name type="common">Nitrobacter agilis</name>
    <dbReference type="NCBI Taxonomy" id="913"/>
    <lineage>
        <taxon>Bacteria</taxon>
        <taxon>Pseudomonadati</taxon>
        <taxon>Pseudomonadota</taxon>
        <taxon>Alphaproteobacteria</taxon>
        <taxon>Hyphomicrobiales</taxon>
        <taxon>Nitrobacteraceae</taxon>
        <taxon>Nitrobacter</taxon>
    </lineage>
</organism>
<comment type="caution">
    <text evidence="1">The sequence shown here is derived from an EMBL/GenBank/DDBJ whole genome shotgun (WGS) entry which is preliminary data.</text>
</comment>
<gene>
    <name evidence="1" type="ORF">J2S34_003248</name>
</gene>
<name>A0ACC6ALQ7_NITWI</name>